<keyword evidence="4" id="KW-1185">Reference proteome</keyword>
<reference evidence="3" key="1">
    <citation type="submission" date="2018-10" db="EMBL/GenBank/DDBJ databases">
        <authorList>
            <person name="Vincent A.T."/>
            <person name="Schiettekatte O."/>
            <person name="Bourhy P."/>
            <person name="Veyrier F.J."/>
            <person name="Picardeau M."/>
        </authorList>
    </citation>
    <scope>NUCLEOTIDE SEQUENCE</scope>
    <source>
        <strain evidence="3">201702690</strain>
    </source>
</reference>
<dbReference type="InterPro" id="IPR046538">
    <property type="entry name" value="DUF6603"/>
</dbReference>
<dbReference type="RefSeq" id="WP_135646289.1">
    <property type="nucleotide sequence ID" value="NZ_RQER01000004.1"/>
</dbReference>
<proteinExistence type="predicted"/>
<evidence type="ECO:0000313" key="5">
    <source>
        <dbReference type="Proteomes" id="UP000297946"/>
    </source>
</evidence>
<feature type="domain" description="DUF6603" evidence="1">
    <location>
        <begin position="913"/>
        <end position="1407"/>
    </location>
</feature>
<sequence length="1598" mass="174506">MPKPMPTSFALQLLTSLYNRTKNVAGDLLIDQTLLGQDHLTSMWNIIFSVDHLKLGSPQVSAQDNATGNFTVNGTIDLIPFQNKGIQLQNLGAQIQFFASSDSTDPTQISIECIIDFQGLPTEWDIISLYPYLPSYMNYQTDMLAEGAQESFLREISFQNIQTRFSSYDFWQVENLEKQTPGLQLLTTLSSPPQLGLELLRSGFNFSSTIQADGDFWDQVKLIQPDLNTLSVFGAIGTDDQGEGNILIGHSLQNTSTQQFPSLNVGGLNIELRRLCIYSGLNNISGLPPGFAFEVYLGQEGNGLDLIVQTAIGSTSARILGIFDKGITLSDMESLLGLSDLASMLPAGHDLGQLTLNYMELGVSISPMRMDTLEFHITTEKPISFFNDKVEVTPTLIWNRSYSQDSDTPTTDLTIAGDWILGGTEFYTSLDPSSGGFFVSMKTGQSLDASELINRFFSTKALPEIDIVDFELDGNFKDSSFSFEIDFTSDWEIDFGGNNPVVLTQLGIQGEYGPPSDNPNGEPTSSGSILGVLLIGDWNLNVEIDWGTELSIEALIPNINVSWLIDQLLHEIHIPMELPDFNIQDLDVKIVPKTKEFSIQGGSSDTIDFFSGLDLKIDSFQAERKLIDPNQGLYESSAAIQLSMDVGGVGLALSGTYNSSPSSQSGTSTTEWDFKVQQQDTPIPFGKLIEKFGAWIGLNFPMLVGDLNLQKFYMEFNVGSANKYFILSGSVYDGTTLLGRFSFFAEKNDPADTYIGSVQDYLSAMNNGTYQSPPDTNWDYVLDLEVDINIDAANFPLVGSEINSVQSMKLQSISCAIASRKFTQQEMTTLVNRLPQGALIPPVKDIDQGKNFSTQVQLGGSALTLSMPLDASPGGTNTGGNTPIVPVTPPPPNYPVPTTQPSSVDKTKWFALNLQFGAVSLPRIGVRFVNSKVTFLLDAYLNLGGIEIGLAGLGVSSPFDHFQPSFSLDGLSVTYSNPPITIGGGFLKAGEGLYEGEAILSLTQFELSAIGAYSNQNGTISFFIYLDYSEPLGGPPYFYVMGLAGGFGYNFSLNIPSVDQIRNFPFVQIAEGSETSTNSDPVAMLQYLSEHNITVPQSGEYWFAAGVRFLTFQMIDSFALASVELGDNFEIDLVGLSTLSIPQGVSNPIAEAQMALKASFDPQNGFFGISAQLTPSSYVLSQDCHLTGGFAYYIWLGGEHAGDFVVTFGGYHPSFQPPSYYPSVPRLGIYWQIGSSISIQGYSYFALTPGYLMAGGGLEAVWRCGDLSAWFSAYVDFLLRWKPFHYDADCGVDIGVSYRFSIDLLFTTIHITITVHIGADIHFWGPNFSGIARIHLWIVSFSISFGDSGQHPDPIAWSEFKTSFLPQRDGQTHACEIAATSGLVKDLSKDSSSTLQWVVNPHTLRLSINTSVPLRTTSFGNDSLSSTNQVFGVAPMDRKSSDIQKSDASIQITRDGERAEGDFILDPAYKNVPDSLWGESMSAELNSEAVRSGILMGFNLRPKPIKNPAVTAEISITKLEFADDPIIGAYAWETVTEPTEANLTQEERRQKIQSTISQTANARTNLFSAFGFNAGDFDLTNLSQGTDNAFLSAPKIYS</sequence>
<accession>A0A5F1ZR54</accession>
<dbReference type="Pfam" id="PF20248">
    <property type="entry name" value="DUF6603"/>
    <property type="match status" value="1"/>
</dbReference>
<reference evidence="2 5" key="2">
    <citation type="journal article" date="2019" name="PLoS Negl. Trop. Dis.">
        <title>Revisiting the worldwide diversity of Leptospira species in the environment.</title>
        <authorList>
            <person name="Vincent A.T."/>
            <person name="Schiettekatte O."/>
            <person name="Bourhy P."/>
            <person name="Veyrier F.J."/>
            <person name="Picardeau M."/>
        </authorList>
    </citation>
    <scope>NUCLEOTIDE SEQUENCE [LARGE SCALE GENOMIC DNA]</scope>
    <source>
        <strain evidence="3">201702690</strain>
        <strain evidence="2 5">SSW18</strain>
    </source>
</reference>
<dbReference type="EMBL" id="RQGC01000008">
    <property type="protein sequence ID" value="TGL40175.1"/>
    <property type="molecule type" value="Genomic_DNA"/>
</dbReference>
<protein>
    <recommendedName>
        <fullName evidence="1">DUF6603 domain-containing protein</fullName>
    </recommendedName>
</protein>
<dbReference type="OrthoDB" id="535891at2"/>
<dbReference type="Proteomes" id="UP000297273">
    <property type="component" value="Unassembled WGS sequence"/>
</dbReference>
<evidence type="ECO:0000313" key="2">
    <source>
        <dbReference type="EMBL" id="TGK02623.1"/>
    </source>
</evidence>
<evidence type="ECO:0000313" key="3">
    <source>
        <dbReference type="EMBL" id="TGL40175.1"/>
    </source>
</evidence>
<evidence type="ECO:0000259" key="1">
    <source>
        <dbReference type="Pfam" id="PF20248"/>
    </source>
</evidence>
<gene>
    <name evidence="2" type="ORF">EHO57_04640</name>
    <name evidence="3" type="ORF">EHQ53_13470</name>
</gene>
<name>A0A5F1ZR54_9LEPT</name>
<organism evidence="2 5">
    <name type="scientific">Leptospira langatensis</name>
    <dbReference type="NCBI Taxonomy" id="2484983"/>
    <lineage>
        <taxon>Bacteria</taxon>
        <taxon>Pseudomonadati</taxon>
        <taxon>Spirochaetota</taxon>
        <taxon>Spirochaetia</taxon>
        <taxon>Leptospirales</taxon>
        <taxon>Leptospiraceae</taxon>
        <taxon>Leptospira</taxon>
    </lineage>
</organism>
<comment type="caution">
    <text evidence="2">The sequence shown here is derived from an EMBL/GenBank/DDBJ whole genome shotgun (WGS) entry which is preliminary data.</text>
</comment>
<dbReference type="Proteomes" id="UP000297946">
    <property type="component" value="Unassembled WGS sequence"/>
</dbReference>
<dbReference type="EMBL" id="RQER01000004">
    <property type="protein sequence ID" value="TGK02623.1"/>
    <property type="molecule type" value="Genomic_DNA"/>
</dbReference>
<evidence type="ECO:0000313" key="4">
    <source>
        <dbReference type="Proteomes" id="UP000297273"/>
    </source>
</evidence>